<keyword evidence="3" id="KW-1185">Reference proteome</keyword>
<dbReference type="EMBL" id="JADKPV010000001">
    <property type="protein sequence ID" value="MBF4500892.1"/>
    <property type="molecule type" value="Genomic_DNA"/>
</dbReference>
<evidence type="ECO:0000313" key="2">
    <source>
        <dbReference type="EMBL" id="MBF4500892.1"/>
    </source>
</evidence>
<dbReference type="PROSITE" id="PS51257">
    <property type="entry name" value="PROKAR_LIPOPROTEIN"/>
    <property type="match status" value="1"/>
</dbReference>
<dbReference type="Pfam" id="PF14133">
    <property type="entry name" value="DUF4300"/>
    <property type="match status" value="1"/>
</dbReference>
<evidence type="ECO:0000313" key="3">
    <source>
        <dbReference type="Proteomes" id="UP000622653"/>
    </source>
</evidence>
<dbReference type="RefSeq" id="WP_194562306.1">
    <property type="nucleotide sequence ID" value="NZ_JADKPV010000001.1"/>
</dbReference>
<dbReference type="AlphaFoldDB" id="A0A8J7G457"/>
<gene>
    <name evidence="2" type="ORF">IRY55_05885</name>
</gene>
<dbReference type="InterPro" id="IPR025389">
    <property type="entry name" value="DUF4300"/>
</dbReference>
<comment type="caution">
    <text evidence="2">The sequence shown here is derived from an EMBL/GenBank/DDBJ whole genome shotgun (WGS) entry which is preliminary data.</text>
</comment>
<reference evidence="2" key="1">
    <citation type="submission" date="2020-11" db="EMBL/GenBank/DDBJ databases">
        <title>Multidrug resistant novel bacterium Savagea serpentis sp. nov., isolated from the scats of a vine snake (Ahaetulla nasuta).</title>
        <authorList>
            <person name="Venkata Ramana V."/>
            <person name="Vikas Patil S."/>
            <person name="Yogita Lugani V."/>
        </authorList>
    </citation>
    <scope>NUCLEOTIDE SEQUENCE</scope>
    <source>
        <strain evidence="2">SN6</strain>
    </source>
</reference>
<sequence length="311" mass="36590">MKKVLISLVGCALLVGCQSPEIVQQKEEQSIEQSTSKALDQLQSYNIQWSHLVDEASRQYLKERFEKVGIQEVNQQFFWNDVDRSLQYFDTTRLVQQSFERLPYQFLEIDPDFQYEKWEEEQGEFIGYNCRITSYGLLRDLLVLPSVQPAADGQLFMDRDAIETSPDDVFNDEQLEEFKQLFSKVETDESKEIEPHLEKIQHMLKERKIEFPKGDVSIGTVWLHAMEDEGNFLFVGHTGIIFEEEEGRITLLEKVSFQEPYQLMTFPHRQALNDYWMTKYDVNQHQPMAKPIILENDQLIEGYRPNLDNPS</sequence>
<protein>
    <submittedName>
        <fullName evidence="2">DUF4300 family protein</fullName>
    </submittedName>
</protein>
<dbReference type="Proteomes" id="UP000622653">
    <property type="component" value="Unassembled WGS sequence"/>
</dbReference>
<organism evidence="2 3">
    <name type="scientific">Savagea serpentis</name>
    <dbReference type="NCBI Taxonomy" id="2785297"/>
    <lineage>
        <taxon>Bacteria</taxon>
        <taxon>Bacillati</taxon>
        <taxon>Bacillota</taxon>
        <taxon>Bacilli</taxon>
        <taxon>Bacillales</taxon>
        <taxon>Caryophanaceae</taxon>
        <taxon>Savagea</taxon>
    </lineage>
</organism>
<accession>A0A8J7G457</accession>
<proteinExistence type="predicted"/>
<evidence type="ECO:0000259" key="1">
    <source>
        <dbReference type="Pfam" id="PF14133"/>
    </source>
</evidence>
<feature type="domain" description="DUF4300" evidence="1">
    <location>
        <begin position="49"/>
        <end position="300"/>
    </location>
</feature>
<name>A0A8J7G457_9BACL</name>